<accession>A0A1X7TDM5</accession>
<evidence type="ECO:0000256" key="1">
    <source>
        <dbReference type="SAM" id="MobiDB-lite"/>
    </source>
</evidence>
<feature type="region of interest" description="Disordered" evidence="1">
    <location>
        <begin position="71"/>
        <end position="110"/>
    </location>
</feature>
<proteinExistence type="predicted"/>
<name>A0A1X7TDM5_AMPQE</name>
<dbReference type="InParanoid" id="A0A1X7TDM5"/>
<dbReference type="EnsemblMetazoa" id="Aqu2.1.12454_001">
    <property type="protein sequence ID" value="Aqu2.1.12454_001"/>
    <property type="gene ID" value="Aqu2.1.12454"/>
</dbReference>
<sequence length="110" mass="12324">MQSTSWVRLCWNVEAQKKEDLEVNESGQLGPSGRRHLPVSCPNLFSSGFEVKMKERAESLKLLATSTTFTQSQGKKFFQISRPTTPPKGGGQSSQGRPWQKRESKPSARK</sequence>
<organism evidence="2">
    <name type="scientific">Amphimedon queenslandica</name>
    <name type="common">Sponge</name>
    <dbReference type="NCBI Taxonomy" id="400682"/>
    <lineage>
        <taxon>Eukaryota</taxon>
        <taxon>Metazoa</taxon>
        <taxon>Porifera</taxon>
        <taxon>Demospongiae</taxon>
        <taxon>Heteroscleromorpha</taxon>
        <taxon>Haplosclerida</taxon>
        <taxon>Niphatidae</taxon>
        <taxon>Amphimedon</taxon>
    </lineage>
</organism>
<evidence type="ECO:0000313" key="2">
    <source>
        <dbReference type="EnsemblMetazoa" id="Aqu2.1.12454_001"/>
    </source>
</evidence>
<reference evidence="2" key="1">
    <citation type="submission" date="2017-05" db="UniProtKB">
        <authorList>
            <consortium name="EnsemblMetazoa"/>
        </authorList>
    </citation>
    <scope>IDENTIFICATION</scope>
</reference>
<protein>
    <submittedName>
        <fullName evidence="2">Uncharacterized protein</fullName>
    </submittedName>
</protein>
<feature type="compositionally biased region" description="Basic and acidic residues" evidence="1">
    <location>
        <begin position="100"/>
        <end position="110"/>
    </location>
</feature>
<dbReference type="AlphaFoldDB" id="A0A1X7TDM5"/>